<comment type="caution">
    <text evidence="2">The sequence shown here is derived from an EMBL/GenBank/DDBJ whole genome shotgun (WGS) entry which is preliminary data.</text>
</comment>
<evidence type="ECO:0000256" key="1">
    <source>
        <dbReference type="SAM" id="Phobius"/>
    </source>
</evidence>
<feature type="transmembrane region" description="Helical" evidence="1">
    <location>
        <begin position="60"/>
        <end position="81"/>
    </location>
</feature>
<accession>A0A1N7RNZ4</accession>
<dbReference type="AlphaFoldDB" id="A0A1N7RNZ4"/>
<keyword evidence="1" id="KW-1133">Transmembrane helix</keyword>
<reference evidence="2" key="1">
    <citation type="submission" date="2016-12" db="EMBL/GenBank/DDBJ databases">
        <authorList>
            <person name="Moulin L."/>
        </authorList>
    </citation>
    <scope>NUCLEOTIDE SEQUENCE [LARGE SCALE GENOMIC DNA]</scope>
    <source>
        <strain evidence="2">STM 7183</strain>
    </source>
</reference>
<name>A0A1N7RNZ4_9BURK</name>
<feature type="transmembrane region" description="Helical" evidence="1">
    <location>
        <begin position="31"/>
        <end position="48"/>
    </location>
</feature>
<evidence type="ECO:0000313" key="3">
    <source>
        <dbReference type="Proteomes" id="UP000195569"/>
    </source>
</evidence>
<keyword evidence="3" id="KW-1185">Reference proteome</keyword>
<feature type="transmembrane region" description="Helical" evidence="1">
    <location>
        <begin position="88"/>
        <end position="108"/>
    </location>
</feature>
<gene>
    <name evidence="2" type="ORF">BN2476_100125</name>
</gene>
<organism evidence="2 3">
    <name type="scientific">Paraburkholderia piptadeniae</name>
    <dbReference type="NCBI Taxonomy" id="1701573"/>
    <lineage>
        <taxon>Bacteria</taxon>
        <taxon>Pseudomonadati</taxon>
        <taxon>Pseudomonadota</taxon>
        <taxon>Betaproteobacteria</taxon>
        <taxon>Burkholderiales</taxon>
        <taxon>Burkholderiaceae</taxon>
        <taxon>Paraburkholderia</taxon>
    </lineage>
</organism>
<evidence type="ECO:0000313" key="2">
    <source>
        <dbReference type="EMBL" id="SIT36838.1"/>
    </source>
</evidence>
<proteinExistence type="predicted"/>
<feature type="transmembrane region" description="Helical" evidence="1">
    <location>
        <begin position="114"/>
        <end position="136"/>
    </location>
</feature>
<dbReference type="EMBL" id="CYGY02000010">
    <property type="protein sequence ID" value="SIT36838.1"/>
    <property type="molecule type" value="Genomic_DNA"/>
</dbReference>
<protein>
    <submittedName>
        <fullName evidence="2">Uncharacterized protein</fullName>
    </submittedName>
</protein>
<keyword evidence="1" id="KW-0472">Membrane</keyword>
<sequence length="167" mass="17462">MTAGADRSRGSVIDDADALPQAHTHRSRTRLALVPTLFVLGVCGWSLIETPAELDPSLGHTGIAALAIAKTLWAAIGLAAARGVRRAQWLFSFLCGLSLVAIVPGLPVELNESVWVFSQSLIECLLKAGALIALGFSRASCASRSGGTAVAAWHVVSESSSDTVEQR</sequence>
<keyword evidence="1" id="KW-0812">Transmembrane</keyword>
<dbReference type="Proteomes" id="UP000195569">
    <property type="component" value="Unassembled WGS sequence"/>
</dbReference>